<dbReference type="EMBL" id="SCFR01000001">
    <property type="protein sequence ID" value="TFF67637.1"/>
    <property type="molecule type" value="Genomic_DNA"/>
</dbReference>
<protein>
    <submittedName>
        <fullName evidence="2">Phosphotransferase family protein</fullName>
    </submittedName>
</protein>
<dbReference type="RefSeq" id="WP_134744017.1">
    <property type="nucleotide sequence ID" value="NZ_CP119761.1"/>
</dbReference>
<keyword evidence="2" id="KW-0808">Transferase</keyword>
<dbReference type="Pfam" id="PF01636">
    <property type="entry name" value="APH"/>
    <property type="match status" value="1"/>
</dbReference>
<comment type="caution">
    <text evidence="2">The sequence shown here is derived from an EMBL/GenBank/DDBJ whole genome shotgun (WGS) entry which is preliminary data.</text>
</comment>
<gene>
    <name evidence="2" type="ORF">EQF91_00095</name>
</gene>
<evidence type="ECO:0000313" key="3">
    <source>
        <dbReference type="Proteomes" id="UP000297454"/>
    </source>
</evidence>
<keyword evidence="3" id="KW-1185">Reference proteome</keyword>
<evidence type="ECO:0000259" key="1">
    <source>
        <dbReference type="Pfam" id="PF01636"/>
    </source>
</evidence>
<proteinExistence type="predicted"/>
<organism evidence="2 3">
    <name type="scientific">Helcococcus ovis</name>
    <dbReference type="NCBI Taxonomy" id="72026"/>
    <lineage>
        <taxon>Bacteria</taxon>
        <taxon>Bacillati</taxon>
        <taxon>Bacillota</taxon>
        <taxon>Tissierellia</taxon>
        <taxon>Tissierellales</taxon>
        <taxon>Peptoniphilaceae</taxon>
        <taxon>Helcococcus</taxon>
    </lineage>
</organism>
<feature type="domain" description="Aminoglycoside phosphotransferase" evidence="1">
    <location>
        <begin position="11"/>
        <end position="227"/>
    </location>
</feature>
<dbReference type="GO" id="GO:0016740">
    <property type="term" value="F:transferase activity"/>
    <property type="evidence" value="ECO:0007669"/>
    <property type="project" value="UniProtKB-KW"/>
</dbReference>
<dbReference type="AlphaFoldDB" id="A0A4R9C4Q5"/>
<evidence type="ECO:0000313" key="2">
    <source>
        <dbReference type="EMBL" id="TFF67637.1"/>
    </source>
</evidence>
<accession>A0A4R9C4Q5</accession>
<dbReference type="Gene3D" id="3.90.1200.10">
    <property type="match status" value="1"/>
</dbReference>
<dbReference type="SUPFAM" id="SSF56112">
    <property type="entry name" value="Protein kinase-like (PK-like)"/>
    <property type="match status" value="1"/>
</dbReference>
<dbReference type="InterPro" id="IPR011009">
    <property type="entry name" value="Kinase-like_dom_sf"/>
</dbReference>
<reference evidence="2 3" key="1">
    <citation type="submission" date="2019-01" db="EMBL/GenBank/DDBJ databases">
        <title>Draft Genome Sequences of Helcococcus ovis Strains Isolated from the Uterus and Vagina of Dairy Cows with Metritis.</title>
        <authorList>
            <person name="Cunha F."/>
            <person name="Jeon S.J."/>
            <person name="Kutzer P."/>
            <person name="Galvao K.N."/>
        </authorList>
    </citation>
    <scope>NUCLEOTIDE SEQUENCE [LARGE SCALE GENOMIC DNA]</scope>
    <source>
        <strain evidence="2 3">KG-37</strain>
    </source>
</reference>
<dbReference type="Proteomes" id="UP000297454">
    <property type="component" value="Unassembled WGS sequence"/>
</dbReference>
<name>A0A4R9C4Q5_9FIRM</name>
<dbReference type="InterPro" id="IPR002575">
    <property type="entry name" value="Aminoglycoside_PTrfase"/>
</dbReference>
<sequence>MENIKIIKKKLIDKGWSYDEKYEITSEDYTKYLLRVSSIENLEDKIEEFNCMKKIEELGINMCKPIEISKDENFVYTIISWIDGVDAEEKMAKLSNEKQYDYGVEAGKMLQKIHSIPVEEKFDWEEYFSKKMDRKIKSYLECPEKYENGDRFIQYINENRKLLKNRPISIHHGDFHIGNMMIGKDDKLYIIDFEKFDKGDPWEEFNRIVWSIKDFEHFSRGMIDGYFNNEIPEEFWKLMKLYISSNELGSLPWAINYGKNQIYVMKNKAKYVLEWLDKI</sequence>
<dbReference type="PANTHER" id="PTHR41283">
    <property type="entry name" value="AMINOGLYCOSIDE PHOSPHOTRANSFERASE"/>
    <property type="match status" value="1"/>
</dbReference>
<dbReference type="PANTHER" id="PTHR41283:SF1">
    <property type="entry name" value="AMINOGLYCOSIDE PHOSPHOTRANSFERASE DOMAIN-CONTAINING PROTEIN"/>
    <property type="match status" value="1"/>
</dbReference>